<evidence type="ECO:0000259" key="1">
    <source>
        <dbReference type="Pfam" id="PF06114"/>
    </source>
</evidence>
<reference evidence="2" key="1">
    <citation type="journal article" date="2021" name="Proc. Natl. Acad. Sci. U.S.A.">
        <title>A Catalog of Tens of Thousands of Viruses from Human Metagenomes Reveals Hidden Associations with Chronic Diseases.</title>
        <authorList>
            <person name="Tisza M.J."/>
            <person name="Buck C.B."/>
        </authorList>
    </citation>
    <scope>NUCLEOTIDE SEQUENCE</scope>
    <source>
        <strain evidence="2">CtTic26</strain>
    </source>
</reference>
<sequence>MKKKEIFELAKKLATEYRSDPKKLAKELGIVVKYRSFNNHSGSCIRMNGKQLIVINSKMSELKQLFVLAHEIAHLLLHPYEATIIRYFSFSESKVEFEANYFAVVFFSESEIEFEEDEEIKQLVNNIILYYKGVIQ</sequence>
<dbReference type="Gene3D" id="1.10.10.2910">
    <property type="match status" value="1"/>
</dbReference>
<name>A0A8S5LEP9_9CAUD</name>
<dbReference type="InterPro" id="IPR052345">
    <property type="entry name" value="Rad_response_metalloprotease"/>
</dbReference>
<dbReference type="InterPro" id="IPR010359">
    <property type="entry name" value="IrrE_HExxH"/>
</dbReference>
<protein>
    <submittedName>
        <fullName evidence="2">IrrE protein</fullName>
    </submittedName>
</protein>
<proteinExistence type="predicted"/>
<dbReference type="Pfam" id="PF06114">
    <property type="entry name" value="Peptidase_M78"/>
    <property type="match status" value="1"/>
</dbReference>
<organism evidence="2">
    <name type="scientific">Siphoviridae sp. ctTic26</name>
    <dbReference type="NCBI Taxonomy" id="2823583"/>
    <lineage>
        <taxon>Viruses</taxon>
        <taxon>Duplodnaviria</taxon>
        <taxon>Heunggongvirae</taxon>
        <taxon>Uroviricota</taxon>
        <taxon>Caudoviricetes</taxon>
    </lineage>
</organism>
<dbReference type="EMBL" id="BK014701">
    <property type="protein sequence ID" value="DAD68407.1"/>
    <property type="molecule type" value="Genomic_DNA"/>
</dbReference>
<dbReference type="PANTHER" id="PTHR43236:SF1">
    <property type="entry name" value="BLL7220 PROTEIN"/>
    <property type="match status" value="1"/>
</dbReference>
<accession>A0A8S5LEP9</accession>
<dbReference type="PANTHER" id="PTHR43236">
    <property type="entry name" value="ANTITOXIN HIGA1"/>
    <property type="match status" value="1"/>
</dbReference>
<feature type="domain" description="IrrE N-terminal-like" evidence="1">
    <location>
        <begin position="25"/>
        <end position="105"/>
    </location>
</feature>
<evidence type="ECO:0000313" key="2">
    <source>
        <dbReference type="EMBL" id="DAD68407.1"/>
    </source>
</evidence>